<evidence type="ECO:0008006" key="5">
    <source>
        <dbReference type="Google" id="ProtNLM"/>
    </source>
</evidence>
<evidence type="ECO:0000313" key="4">
    <source>
        <dbReference type="Proteomes" id="UP001570846"/>
    </source>
</evidence>
<organism evidence="1 3">
    <name type="scientific">Rufibacter glacialis</name>
    <dbReference type="NCBI Taxonomy" id="1259555"/>
    <lineage>
        <taxon>Bacteria</taxon>
        <taxon>Pseudomonadati</taxon>
        <taxon>Bacteroidota</taxon>
        <taxon>Cytophagia</taxon>
        <taxon>Cytophagales</taxon>
        <taxon>Hymenobacteraceae</taxon>
        <taxon>Rufibacter</taxon>
    </lineage>
</organism>
<reference evidence="2 4" key="3">
    <citation type="submission" date="2024-08" db="EMBL/GenBank/DDBJ databases">
        <authorList>
            <person name="Wei W."/>
        </authorList>
    </citation>
    <scope>NUCLEOTIDE SEQUENCE [LARGE SCALE GENOMIC DNA]</scope>
    <source>
        <strain evidence="2 4">XU2</strain>
    </source>
</reference>
<reference evidence="1 3" key="2">
    <citation type="submission" date="2019-09" db="EMBL/GenBank/DDBJ databases">
        <title>A bacterium isolated from glacier soil.</title>
        <authorList>
            <person name="Liu Q."/>
        </authorList>
    </citation>
    <scope>NUCLEOTIDE SEQUENCE [LARGE SCALE GENOMIC DNA]</scope>
    <source>
        <strain evidence="1 3">MDT1-10-3</strain>
    </source>
</reference>
<gene>
    <name evidence="2" type="ORF">ACD591_10200</name>
    <name evidence="1" type="ORF">FOE74_17280</name>
</gene>
<protein>
    <recommendedName>
        <fullName evidence="5">WG repeat-containing protein</fullName>
    </recommendedName>
</protein>
<dbReference type="OrthoDB" id="894052at2"/>
<sequence length="108" mass="11998">MTTQKVEPWEYICAPAFGDENSFYGQYLVNITYLGHDKDSLYFIDIDGYLIKSKYAINGSGLCSTMVLTSTSVFPAEEAATVLNFNLASSLTQLIRKTISSHFPVAPR</sequence>
<name>A0A5M8QBI5_9BACT</name>
<dbReference type="EMBL" id="VKKZ01000023">
    <property type="protein sequence ID" value="KAA6431862.1"/>
    <property type="molecule type" value="Genomic_DNA"/>
</dbReference>
<evidence type="ECO:0000313" key="3">
    <source>
        <dbReference type="Proteomes" id="UP000323866"/>
    </source>
</evidence>
<keyword evidence="4" id="KW-1185">Reference proteome</keyword>
<dbReference type="Proteomes" id="UP000323866">
    <property type="component" value="Unassembled WGS sequence"/>
</dbReference>
<proteinExistence type="predicted"/>
<comment type="caution">
    <text evidence="1">The sequence shown here is derived from an EMBL/GenBank/DDBJ whole genome shotgun (WGS) entry which is preliminary data.</text>
</comment>
<dbReference type="RefSeq" id="WP_149099881.1">
    <property type="nucleotide sequence ID" value="NZ_BMMG01000006.1"/>
</dbReference>
<dbReference type="Proteomes" id="UP001570846">
    <property type="component" value="Unassembled WGS sequence"/>
</dbReference>
<evidence type="ECO:0000313" key="1">
    <source>
        <dbReference type="EMBL" id="KAA6431862.1"/>
    </source>
</evidence>
<reference evidence="1 3" key="1">
    <citation type="submission" date="2019-07" db="EMBL/GenBank/DDBJ databases">
        <authorList>
            <person name="Qu J.-H."/>
        </authorList>
    </citation>
    <scope>NUCLEOTIDE SEQUENCE [LARGE SCALE GENOMIC DNA]</scope>
    <source>
        <strain evidence="1 3">MDT1-10-3</strain>
    </source>
</reference>
<dbReference type="AlphaFoldDB" id="A0A5M8QBI5"/>
<evidence type="ECO:0000313" key="2">
    <source>
        <dbReference type="EMBL" id="MFA1771663.1"/>
    </source>
</evidence>
<accession>A0A5M8QBI5</accession>
<dbReference type="EMBL" id="JBGOGF010000005">
    <property type="protein sequence ID" value="MFA1771663.1"/>
    <property type="molecule type" value="Genomic_DNA"/>
</dbReference>